<sequence length="113" mass="12670">MTLSLEDAFSSAQQTKLNRRLLVALIDQTDTRWWGGHVDNWQPDEALFSSGAALKGYRKLVTRFKKGKTAKAHVLMMHIDGTFGAVMFGVESAEEAQQLLDDTLEEIRARTSD</sequence>
<dbReference type="Proteomes" id="UP000187012">
    <property type="component" value="Unassembled WGS sequence"/>
</dbReference>
<dbReference type="OrthoDB" id="9096735at2"/>
<proteinExistence type="predicted"/>
<evidence type="ECO:0000313" key="1">
    <source>
        <dbReference type="EMBL" id="SIT48377.1"/>
    </source>
</evidence>
<accession>A0A1N7SLU3</accession>
<reference evidence="1 2" key="1">
    <citation type="submission" date="2016-12" db="EMBL/GenBank/DDBJ databases">
        <authorList>
            <person name="Song W.-J."/>
            <person name="Kurnit D.M."/>
        </authorList>
    </citation>
    <scope>NUCLEOTIDE SEQUENCE [LARGE SCALE GENOMIC DNA]</scope>
    <source>
        <strain evidence="1 2">STM7296</strain>
    </source>
</reference>
<organism evidence="1 2">
    <name type="scientific">Paraburkholderia ribeironis</name>
    <dbReference type="NCBI Taxonomy" id="1247936"/>
    <lineage>
        <taxon>Bacteria</taxon>
        <taxon>Pseudomonadati</taxon>
        <taxon>Pseudomonadota</taxon>
        <taxon>Betaproteobacteria</taxon>
        <taxon>Burkholderiales</taxon>
        <taxon>Burkholderiaceae</taxon>
        <taxon>Paraburkholderia</taxon>
    </lineage>
</organism>
<dbReference type="STRING" id="1247936.BN2475_990008"/>
<dbReference type="RefSeq" id="WP_094783068.1">
    <property type="nucleotide sequence ID" value="NZ_CYGX02000099.1"/>
</dbReference>
<dbReference type="EMBL" id="CYGX02000099">
    <property type="protein sequence ID" value="SIT48377.1"/>
    <property type="molecule type" value="Genomic_DNA"/>
</dbReference>
<keyword evidence="2" id="KW-1185">Reference proteome</keyword>
<gene>
    <name evidence="1" type="ORF">BN2475_990008</name>
</gene>
<dbReference type="AlphaFoldDB" id="A0A1N7SLU3"/>
<evidence type="ECO:0000313" key="2">
    <source>
        <dbReference type="Proteomes" id="UP000187012"/>
    </source>
</evidence>
<protein>
    <submittedName>
        <fullName evidence="1">Uncharacterized protein</fullName>
    </submittedName>
</protein>
<name>A0A1N7SLU3_9BURK</name>